<proteinExistence type="predicted"/>
<evidence type="ECO:0008006" key="3">
    <source>
        <dbReference type="Google" id="ProtNLM"/>
    </source>
</evidence>
<keyword evidence="2" id="KW-1185">Reference proteome</keyword>
<evidence type="ECO:0000313" key="2">
    <source>
        <dbReference type="Proteomes" id="UP000481288"/>
    </source>
</evidence>
<reference evidence="1 2" key="1">
    <citation type="submission" date="2018-05" db="EMBL/GenBank/DDBJ databases">
        <title>Whole genome sequencing for identification of molecular markers to develop diagnostic detection tools for the regulated plant pathogen Lachnellula willkommii.</title>
        <authorList>
            <person name="Giroux E."/>
            <person name="Bilodeau G."/>
        </authorList>
    </citation>
    <scope>NUCLEOTIDE SEQUENCE [LARGE SCALE GENOMIC DNA]</scope>
    <source>
        <strain evidence="1 2">CBS 625.97</strain>
    </source>
</reference>
<protein>
    <recommendedName>
        <fullName evidence="3">ER-bound oxygenase mpaB/mpaB'/Rubber oxygenase catalytic domain-containing protein</fullName>
    </recommendedName>
</protein>
<comment type="caution">
    <text evidence="1">The sequence shown here is derived from an EMBL/GenBank/DDBJ whole genome shotgun (WGS) entry which is preliminary data.</text>
</comment>
<accession>A0A7D8UMR2</accession>
<gene>
    <name evidence="1" type="ORF">LCER1_G007946</name>
</gene>
<dbReference type="EMBL" id="QGMG01000566">
    <property type="protein sequence ID" value="TVY52690.1"/>
    <property type="molecule type" value="Genomic_DNA"/>
</dbReference>
<dbReference type="AlphaFoldDB" id="A0A7D8UMR2"/>
<organism evidence="1 2">
    <name type="scientific">Lachnellula cervina</name>
    <dbReference type="NCBI Taxonomy" id="1316786"/>
    <lineage>
        <taxon>Eukaryota</taxon>
        <taxon>Fungi</taxon>
        <taxon>Dikarya</taxon>
        <taxon>Ascomycota</taxon>
        <taxon>Pezizomycotina</taxon>
        <taxon>Leotiomycetes</taxon>
        <taxon>Helotiales</taxon>
        <taxon>Lachnaceae</taxon>
        <taxon>Lachnellula</taxon>
    </lineage>
</organism>
<dbReference type="OrthoDB" id="2821871at2759"/>
<evidence type="ECO:0000313" key="1">
    <source>
        <dbReference type="EMBL" id="TVY52690.1"/>
    </source>
</evidence>
<dbReference type="Proteomes" id="UP000481288">
    <property type="component" value="Unassembled WGS sequence"/>
</dbReference>
<sequence length="334" mass="38685">MAPRKKPYHWIAKEIESLDPNTDYEKIFRLSASYGGNDFINNLVYTLIFPNFVVTEHGARAVWREDGGKVLGAATARVEQTETYNATWWYYGPSDPRTQKSVEEINKMHTHWAKQYPGDFSHNEDYIYTLAFSAIFMHRLRLRLGLSGVSEKVQIASYIFMGEMVKLFYSEGGVPLHGWPESWDGLITYCEEFENRSREGTEQGHLIASTIYDHFAFRWFPPQLHWVGRAIPTSLALPTTLRAHRIDPPNHLCRVLVVFFLGCFIWLAEILLPDPQTAFLADYEQMSKGEQIERKKEHRQIDGAFSPYFATRHQNQWSGCPYHAGLKLRSKVVE</sequence>
<name>A0A7D8UMR2_9HELO</name>